<evidence type="ECO:0000313" key="1">
    <source>
        <dbReference type="EnsemblPlants" id="MELO3C032536.2.1"/>
    </source>
</evidence>
<dbReference type="EnsemblPlants" id="MELO3C032536.2.1">
    <property type="protein sequence ID" value="MELO3C032536.2.1"/>
    <property type="gene ID" value="MELO3C032536.2"/>
</dbReference>
<protein>
    <submittedName>
        <fullName evidence="1">Uncharacterized protein</fullName>
    </submittedName>
</protein>
<organism evidence="1">
    <name type="scientific">Cucumis melo</name>
    <name type="common">Muskmelon</name>
    <dbReference type="NCBI Taxonomy" id="3656"/>
    <lineage>
        <taxon>Eukaryota</taxon>
        <taxon>Viridiplantae</taxon>
        <taxon>Streptophyta</taxon>
        <taxon>Embryophyta</taxon>
        <taxon>Tracheophyta</taxon>
        <taxon>Spermatophyta</taxon>
        <taxon>Magnoliopsida</taxon>
        <taxon>eudicotyledons</taxon>
        <taxon>Gunneridae</taxon>
        <taxon>Pentapetalae</taxon>
        <taxon>rosids</taxon>
        <taxon>fabids</taxon>
        <taxon>Cucurbitales</taxon>
        <taxon>Cucurbitaceae</taxon>
        <taxon>Benincaseae</taxon>
        <taxon>Cucumis</taxon>
    </lineage>
</organism>
<proteinExistence type="predicted"/>
<sequence>MLWVSVAKKKERGDEKRMGLRLGFLSCVVRHS</sequence>
<accession>A0A9I9EE70</accession>
<dbReference type="AlphaFoldDB" id="A0A9I9EE70"/>
<reference evidence="1" key="1">
    <citation type="submission" date="2023-03" db="UniProtKB">
        <authorList>
            <consortium name="EnsemblPlants"/>
        </authorList>
    </citation>
    <scope>IDENTIFICATION</scope>
</reference>
<name>A0A9I9EE70_CUCME</name>
<dbReference type="Gramene" id="MELO3C032536.2.1">
    <property type="protein sequence ID" value="MELO3C032536.2.1"/>
    <property type="gene ID" value="MELO3C032536.2"/>
</dbReference>